<dbReference type="Pfam" id="PF07762">
    <property type="entry name" value="DUF1618"/>
    <property type="match status" value="1"/>
</dbReference>
<feature type="domain" description="DUF1618" evidence="1">
    <location>
        <begin position="240"/>
        <end position="342"/>
    </location>
</feature>
<name>A0A2T8IPE2_9POAL</name>
<protein>
    <recommendedName>
        <fullName evidence="1">DUF1618 domain-containing protein</fullName>
    </recommendedName>
</protein>
<evidence type="ECO:0000313" key="2">
    <source>
        <dbReference type="EMBL" id="PVH39538.1"/>
    </source>
</evidence>
<dbReference type="AlphaFoldDB" id="A0A2T8IPE2"/>
<accession>A0A2T8IPE2</accession>
<gene>
    <name evidence="2" type="ORF">PAHAL_5G532000</name>
</gene>
<dbReference type="Gramene" id="PVH39538">
    <property type="protein sequence ID" value="PVH39538"/>
    <property type="gene ID" value="PAHAL_5G532000"/>
</dbReference>
<proteinExistence type="predicted"/>
<organism evidence="2">
    <name type="scientific">Panicum hallii</name>
    <dbReference type="NCBI Taxonomy" id="206008"/>
    <lineage>
        <taxon>Eukaryota</taxon>
        <taxon>Viridiplantae</taxon>
        <taxon>Streptophyta</taxon>
        <taxon>Embryophyta</taxon>
        <taxon>Tracheophyta</taxon>
        <taxon>Spermatophyta</taxon>
        <taxon>Magnoliopsida</taxon>
        <taxon>Liliopsida</taxon>
        <taxon>Poales</taxon>
        <taxon>Poaceae</taxon>
        <taxon>PACMAD clade</taxon>
        <taxon>Panicoideae</taxon>
        <taxon>Panicodae</taxon>
        <taxon>Paniceae</taxon>
        <taxon>Panicinae</taxon>
        <taxon>Panicum</taxon>
        <taxon>Panicum sect. Panicum</taxon>
    </lineage>
</organism>
<dbReference type="Proteomes" id="UP000243499">
    <property type="component" value="Chromosome 5"/>
</dbReference>
<dbReference type="InterPro" id="IPR011676">
    <property type="entry name" value="DUF1618"/>
</dbReference>
<dbReference type="EMBL" id="CM008050">
    <property type="protein sequence ID" value="PVH39538.1"/>
    <property type="molecule type" value="Genomic_DNA"/>
</dbReference>
<dbReference type="PANTHER" id="PTHR33086:SF51">
    <property type="entry name" value="OS06G0307900 PROTEIN"/>
    <property type="match status" value="1"/>
</dbReference>
<dbReference type="PANTHER" id="PTHR33086">
    <property type="entry name" value="OS05G0468200 PROTEIN-RELATED"/>
    <property type="match status" value="1"/>
</dbReference>
<evidence type="ECO:0000259" key="1">
    <source>
        <dbReference type="Pfam" id="PF07762"/>
    </source>
</evidence>
<sequence length="390" mass="43067">MAAASSSPSSTSSAPARWGIPATIHRVCAADADLPPGHADLSLALAAPPAISILTVPPRVSPDTVSSRNYPSVLAVDPSGLLLLHATQGERTGPILRRDRLSSNNFVCYRRHFVHAYFLCDARSANAYRLPDPDDNRILDAGNLGLLTRDGGRTYLLAELQPVRSWLRHRDPAVLFFRDTAVGQQSSGLPAPSGPTLGQSRRLLSRRAPVVVRRLVGAPHVPSLRGRAGVLEFVQLPELQGYGCFAVRNGAVRFVKIGVPNRPEVTVERVKKMVRRHGQGNDPWITMYTLCSDERSGSWSWRIEHEVSFKDIWCHQTYEASGLPKKCPKLACVDPFDPDNVYFFLQGFILSLDLSSWSLQKHARFNVKKPTRKHMSSRFVLACELPVAPS</sequence>
<reference evidence="2" key="1">
    <citation type="submission" date="2018-04" db="EMBL/GenBank/DDBJ databases">
        <title>WGS assembly of Panicum hallii.</title>
        <authorList>
            <person name="Lovell J."/>
            <person name="Jenkins J."/>
            <person name="Lowry D."/>
            <person name="Mamidi S."/>
            <person name="Sreedasyam A."/>
            <person name="Weng X."/>
            <person name="Barry K."/>
            <person name="Bonette J."/>
            <person name="Campitelli B."/>
            <person name="Daum C."/>
            <person name="Gordon S."/>
            <person name="Gould B."/>
            <person name="Lipzen A."/>
            <person name="Macqueen A."/>
            <person name="Palacio-Mejia J."/>
            <person name="Plott C."/>
            <person name="Shakirov E."/>
            <person name="Shu S."/>
            <person name="Yoshinaga Y."/>
            <person name="Zane M."/>
            <person name="Rokhsar D."/>
            <person name="Grimwood J."/>
            <person name="Schmutz J."/>
            <person name="Juenger T."/>
        </authorList>
    </citation>
    <scope>NUCLEOTIDE SEQUENCE [LARGE SCALE GENOMIC DNA]</scope>
    <source>
        <strain evidence="2">FIL2</strain>
    </source>
</reference>